<name>A0A8J2L2Y2_9HEXA</name>
<feature type="transmembrane region" description="Helical" evidence="1">
    <location>
        <begin position="519"/>
        <end position="540"/>
    </location>
</feature>
<sequence>MSVEIKKKAKLGKVGKGNEKVFCKNISPCKDRLEIKIGWSGSFGRQLLKDSHIQTSGAMKLFWVGTLVIIIRVATAAAAAANKEAPNLGPYNLPIKLADNDLFITTDVPGLHYAESYYRIRIIFDRTHWEKYFDIFGGPLSDLWVKTLSFNQDTTESKGIGENYYERILDDITTTRFKMSFANVRESCEDGRLSPSHIPGGFLLEKLKDLQPSMTRKKLEFTFPVESSLVEYYIQNLTSCRIDSKNIHITLKVPVRRQGFIFTVKKVHRIHFRIEHNQVCHLGYDPDVTFILLRNQDKFRMTSHLEYICNPDSLSNTGFILQEQKSLCFLPKRAKPNLGTCLTTILDKRPAIEVDKFCKGFLCTNASESRMRTIHVIAVEETMYITNADNDVKIHCQNGSRAYSEVVQPPEYGTIQITPYCKCQVELGLIKVLDSGKCSGEHLTQNLQVFNVLPTVTVSRDSNSSMEFLIFRNRSGHLELIQDLRKAEPRPSFVMWIVQGYKKYLIQTASYFDETYEGFIIKLLISLVFMNVSIVMRIFYFQRI</sequence>
<accession>A0A8J2L2Y2</accession>
<organism evidence="2 3">
    <name type="scientific">Allacma fusca</name>
    <dbReference type="NCBI Taxonomy" id="39272"/>
    <lineage>
        <taxon>Eukaryota</taxon>
        <taxon>Metazoa</taxon>
        <taxon>Ecdysozoa</taxon>
        <taxon>Arthropoda</taxon>
        <taxon>Hexapoda</taxon>
        <taxon>Collembola</taxon>
        <taxon>Symphypleona</taxon>
        <taxon>Sminthuridae</taxon>
        <taxon>Allacma</taxon>
    </lineage>
</organism>
<dbReference type="Proteomes" id="UP000708208">
    <property type="component" value="Unassembled WGS sequence"/>
</dbReference>
<gene>
    <name evidence="2" type="ORF">AFUS01_LOCUS25249</name>
</gene>
<dbReference type="AlphaFoldDB" id="A0A8J2L2Y2"/>
<evidence type="ECO:0000313" key="2">
    <source>
        <dbReference type="EMBL" id="CAG7786693.1"/>
    </source>
</evidence>
<keyword evidence="1" id="KW-0472">Membrane</keyword>
<comment type="caution">
    <text evidence="2">The sequence shown here is derived from an EMBL/GenBank/DDBJ whole genome shotgun (WGS) entry which is preliminary data.</text>
</comment>
<reference evidence="2" key="1">
    <citation type="submission" date="2021-06" db="EMBL/GenBank/DDBJ databases">
        <authorList>
            <person name="Hodson N. C."/>
            <person name="Mongue J. A."/>
            <person name="Jaron S. K."/>
        </authorList>
    </citation>
    <scope>NUCLEOTIDE SEQUENCE</scope>
</reference>
<protein>
    <submittedName>
        <fullName evidence="2">Uncharacterized protein</fullName>
    </submittedName>
</protein>
<feature type="transmembrane region" description="Helical" evidence="1">
    <location>
        <begin position="61"/>
        <end position="81"/>
    </location>
</feature>
<evidence type="ECO:0000313" key="3">
    <source>
        <dbReference type="Proteomes" id="UP000708208"/>
    </source>
</evidence>
<keyword evidence="1" id="KW-1133">Transmembrane helix</keyword>
<keyword evidence="1" id="KW-0812">Transmembrane</keyword>
<keyword evidence="3" id="KW-1185">Reference proteome</keyword>
<proteinExistence type="predicted"/>
<evidence type="ECO:0000256" key="1">
    <source>
        <dbReference type="SAM" id="Phobius"/>
    </source>
</evidence>
<dbReference type="EMBL" id="CAJVCH010323168">
    <property type="protein sequence ID" value="CAG7786693.1"/>
    <property type="molecule type" value="Genomic_DNA"/>
</dbReference>